<dbReference type="Pfam" id="PF20349">
    <property type="entry name" value="DUF6644"/>
    <property type="match status" value="1"/>
</dbReference>
<dbReference type="AlphaFoldDB" id="A0A0M3AK56"/>
<name>A0A0M3AK56_9SPHN</name>
<dbReference type="InterPro" id="IPR046586">
    <property type="entry name" value="DUF6644"/>
</dbReference>
<evidence type="ECO:0000313" key="4">
    <source>
        <dbReference type="Proteomes" id="UP000033874"/>
    </source>
</evidence>
<feature type="domain" description="DUF6644" evidence="2">
    <location>
        <begin position="25"/>
        <end position="147"/>
    </location>
</feature>
<feature type="transmembrane region" description="Helical" evidence="1">
    <location>
        <begin position="95"/>
        <end position="114"/>
    </location>
</feature>
<dbReference type="PATRIC" id="fig|56193.3.peg.4325"/>
<keyword evidence="1" id="KW-0812">Transmembrane</keyword>
<dbReference type="Proteomes" id="UP000033874">
    <property type="component" value="Unassembled WGS sequence"/>
</dbReference>
<evidence type="ECO:0000313" key="3">
    <source>
        <dbReference type="EMBL" id="KKW90477.1"/>
    </source>
</evidence>
<keyword evidence="4" id="KW-1185">Reference proteome</keyword>
<feature type="transmembrane region" description="Helical" evidence="1">
    <location>
        <begin position="126"/>
        <end position="146"/>
    </location>
</feature>
<reference evidence="3 4" key="1">
    <citation type="submission" date="2015-04" db="EMBL/GenBank/DDBJ databases">
        <title>Genome sequence of aromatic hydrocarbons-degrading Sphingobium chungbukense DJ77.</title>
        <authorList>
            <person name="Kim Y.-C."/>
            <person name="Chae J.-C."/>
        </authorList>
    </citation>
    <scope>NUCLEOTIDE SEQUENCE [LARGE SCALE GENOMIC DNA]</scope>
    <source>
        <strain evidence="3 4">DJ77</strain>
    </source>
</reference>
<accession>A0A0M3AK56</accession>
<evidence type="ECO:0000256" key="1">
    <source>
        <dbReference type="SAM" id="Phobius"/>
    </source>
</evidence>
<protein>
    <recommendedName>
        <fullName evidence="2">DUF6644 domain-containing protein</fullName>
    </recommendedName>
</protein>
<feature type="transmembrane region" description="Helical" evidence="1">
    <location>
        <begin position="63"/>
        <end position="83"/>
    </location>
</feature>
<proteinExistence type="predicted"/>
<gene>
    <name evidence="3" type="ORF">YP76_20590</name>
</gene>
<keyword evidence="1" id="KW-0472">Membrane</keyword>
<organism evidence="3 4">
    <name type="scientific">Sphingobium chungbukense</name>
    <dbReference type="NCBI Taxonomy" id="56193"/>
    <lineage>
        <taxon>Bacteria</taxon>
        <taxon>Pseudomonadati</taxon>
        <taxon>Pseudomonadota</taxon>
        <taxon>Alphaproteobacteria</taxon>
        <taxon>Sphingomonadales</taxon>
        <taxon>Sphingomonadaceae</taxon>
        <taxon>Sphingobium</taxon>
    </lineage>
</organism>
<feature type="transmembrane region" description="Helical" evidence="1">
    <location>
        <begin position="20"/>
        <end position="42"/>
    </location>
</feature>
<dbReference type="STRING" id="56193.YP76_20590"/>
<evidence type="ECO:0000259" key="2">
    <source>
        <dbReference type="Pfam" id="PF20349"/>
    </source>
</evidence>
<keyword evidence="1" id="KW-1133">Transmembrane helix</keyword>
<dbReference type="EMBL" id="LBIC01000010">
    <property type="protein sequence ID" value="KKW90477.1"/>
    <property type="molecule type" value="Genomic_DNA"/>
</dbReference>
<comment type="caution">
    <text evidence="3">The sequence shown here is derived from an EMBL/GenBank/DDBJ whole genome shotgun (WGS) entry which is preliminary data.</text>
</comment>
<sequence>MSLWLSDTPISIFVRDHFYIIPALQTAHILSIATAFGSAIMVNAHILRIGPLYGTLPGTIDRFMPWLWAGLAMLILSGIGLVIGDPPRELLNAVFWIKMTLVFGIILLSAAVQLRALRKIDAVVRLGAVFVILLWCATIIAGRWIYYVPV</sequence>